<dbReference type="PANTHER" id="PTHR13477">
    <property type="entry name" value="MITOCHONDRIAL 39S RIBOSOMAL PROTEIN L49"/>
    <property type="match status" value="1"/>
</dbReference>
<dbReference type="OrthoDB" id="19439at2759"/>
<feature type="region of interest" description="Disordered" evidence="7">
    <location>
        <begin position="40"/>
        <end position="82"/>
    </location>
</feature>
<dbReference type="Proteomes" id="UP000245910">
    <property type="component" value="Chromosome III"/>
</dbReference>
<evidence type="ECO:0000256" key="4">
    <source>
        <dbReference type="ARBA" id="ARBA00023128"/>
    </source>
</evidence>
<evidence type="ECO:0000313" key="8">
    <source>
        <dbReference type="EMBL" id="CEI69586.1"/>
    </source>
</evidence>
<evidence type="ECO:0000313" key="9">
    <source>
        <dbReference type="Proteomes" id="UP000245910"/>
    </source>
</evidence>
<accession>A0A2L2TXU4</accession>
<evidence type="ECO:0000256" key="7">
    <source>
        <dbReference type="SAM" id="MobiDB-lite"/>
    </source>
</evidence>
<name>A0A2L2TXU4_9HYPO</name>
<protein>
    <recommendedName>
        <fullName evidence="6">Large ribosomal subunit protein mL49</fullName>
    </recommendedName>
</protein>
<evidence type="ECO:0000256" key="1">
    <source>
        <dbReference type="ARBA" id="ARBA00004173"/>
    </source>
</evidence>
<dbReference type="InterPro" id="IPR007740">
    <property type="entry name" value="Ribosomal_mL49"/>
</dbReference>
<dbReference type="PANTHER" id="PTHR13477:SF0">
    <property type="entry name" value="LARGE RIBOSOMAL SUBUNIT PROTEIN ML49"/>
    <property type="match status" value="1"/>
</dbReference>
<sequence length="173" mass="19820">MRFSVSRALSIGRQAFSQQPVFFTQRAFLTTVRTAPARSPNFKKHVSYKPNPGDQPSNPNKKNKIPYQARPLEQPTVPSPSKDRNRIAAHLQYIINRTPYAQLPVYRKWMSGGNRCIVIIKKVKGDHLKLVKDLSDDLQIKAEDIRINPVTQHIEIKGDLYAQTLKWLLDVGF</sequence>
<proteinExistence type="inferred from homology"/>
<evidence type="ECO:0000256" key="2">
    <source>
        <dbReference type="ARBA" id="ARBA00005677"/>
    </source>
</evidence>
<dbReference type="GO" id="GO:0006412">
    <property type="term" value="P:translation"/>
    <property type="evidence" value="ECO:0007669"/>
    <property type="project" value="InterPro"/>
</dbReference>
<reference evidence="9" key="1">
    <citation type="submission" date="2014-10" db="EMBL/GenBank/DDBJ databases">
        <authorList>
            <person name="King R."/>
        </authorList>
    </citation>
    <scope>NUCLEOTIDE SEQUENCE [LARGE SCALE GENOMIC DNA]</scope>
    <source>
        <strain evidence="9">A3/5</strain>
    </source>
</reference>
<keyword evidence="9" id="KW-1185">Reference proteome</keyword>
<comment type="subcellular location">
    <subcellularLocation>
        <location evidence="1">Mitochondrion</location>
    </subcellularLocation>
</comment>
<evidence type="ECO:0000256" key="5">
    <source>
        <dbReference type="ARBA" id="ARBA00023274"/>
    </source>
</evidence>
<keyword evidence="5" id="KW-0687">Ribonucleoprotein</keyword>
<dbReference type="AlphaFoldDB" id="A0A2L2TXU4"/>
<evidence type="ECO:0000256" key="3">
    <source>
        <dbReference type="ARBA" id="ARBA00022980"/>
    </source>
</evidence>
<dbReference type="STRING" id="56646.A0A2L2TXU4"/>
<comment type="similarity">
    <text evidence="2">Belongs to the mitochondrion-specific ribosomal protein mL49 family.</text>
</comment>
<dbReference type="GO" id="GO:0003735">
    <property type="term" value="F:structural constituent of ribosome"/>
    <property type="evidence" value="ECO:0007669"/>
    <property type="project" value="InterPro"/>
</dbReference>
<dbReference type="Pfam" id="PF05046">
    <property type="entry name" value="Img2"/>
    <property type="match status" value="1"/>
</dbReference>
<dbReference type="GO" id="GO:0005762">
    <property type="term" value="C:mitochondrial large ribosomal subunit"/>
    <property type="evidence" value="ECO:0007669"/>
    <property type="project" value="TreeGrafter"/>
</dbReference>
<dbReference type="EMBL" id="LN649231">
    <property type="protein sequence ID" value="CEI69586.1"/>
    <property type="molecule type" value="Genomic_DNA"/>
</dbReference>
<organism evidence="8 9">
    <name type="scientific">Fusarium venenatum</name>
    <dbReference type="NCBI Taxonomy" id="56646"/>
    <lineage>
        <taxon>Eukaryota</taxon>
        <taxon>Fungi</taxon>
        <taxon>Dikarya</taxon>
        <taxon>Ascomycota</taxon>
        <taxon>Pezizomycotina</taxon>
        <taxon>Sordariomycetes</taxon>
        <taxon>Hypocreomycetidae</taxon>
        <taxon>Hypocreales</taxon>
        <taxon>Nectriaceae</taxon>
        <taxon>Fusarium</taxon>
    </lineage>
</organism>
<keyword evidence="3" id="KW-0689">Ribosomal protein</keyword>
<dbReference type="Gene3D" id="3.30.780.10">
    <property type="entry name" value="SUI1-like domain"/>
    <property type="match status" value="1"/>
</dbReference>
<keyword evidence="4" id="KW-0496">Mitochondrion</keyword>
<evidence type="ECO:0000256" key="6">
    <source>
        <dbReference type="ARBA" id="ARBA00035191"/>
    </source>
</evidence>